<dbReference type="Pfam" id="PF00596">
    <property type="entry name" value="Aldolase_II"/>
    <property type="match status" value="1"/>
</dbReference>
<dbReference type="EMBL" id="ADLN01000040">
    <property type="protein sequence ID" value="EHI59983.1"/>
    <property type="molecule type" value="Genomic_DNA"/>
</dbReference>
<dbReference type="AlphaFoldDB" id="G5IEX3"/>
<dbReference type="PANTHER" id="PTHR22789:SF0">
    <property type="entry name" value="3-OXO-TETRONATE 4-PHOSPHATE DECARBOXYLASE-RELATED"/>
    <property type="match status" value="1"/>
</dbReference>
<dbReference type="RefSeq" id="WP_006780030.1">
    <property type="nucleotide sequence ID" value="NZ_CP040506.1"/>
</dbReference>
<dbReference type="GO" id="GO:0019323">
    <property type="term" value="P:pentose catabolic process"/>
    <property type="evidence" value="ECO:0007669"/>
    <property type="project" value="TreeGrafter"/>
</dbReference>
<dbReference type="Gene3D" id="3.40.225.10">
    <property type="entry name" value="Class II aldolase/adducin N-terminal domain"/>
    <property type="match status" value="1"/>
</dbReference>
<reference evidence="5 6" key="1">
    <citation type="submission" date="2011-08" db="EMBL/GenBank/DDBJ databases">
        <title>The Genome Sequence of Clostridium hathewayi WAL-18680.</title>
        <authorList>
            <consortium name="The Broad Institute Genome Sequencing Platform"/>
            <person name="Earl A."/>
            <person name="Ward D."/>
            <person name="Feldgarden M."/>
            <person name="Gevers D."/>
            <person name="Finegold S.M."/>
            <person name="Summanen P.H."/>
            <person name="Molitoris D.R."/>
            <person name="Song M."/>
            <person name="Daigneault M."/>
            <person name="Allen-Vercoe E."/>
            <person name="Young S.K."/>
            <person name="Zeng Q."/>
            <person name="Gargeya S."/>
            <person name="Fitzgerald M."/>
            <person name="Haas B."/>
            <person name="Abouelleil A."/>
            <person name="Alvarado L."/>
            <person name="Arachchi H.M."/>
            <person name="Berlin A."/>
            <person name="Brown A."/>
            <person name="Chapman S.B."/>
            <person name="Chen Z."/>
            <person name="Dunbar C."/>
            <person name="Freedman E."/>
            <person name="Gearin G."/>
            <person name="Gellesch M."/>
            <person name="Goldberg J."/>
            <person name="Griggs A."/>
            <person name="Gujja S."/>
            <person name="Heiman D."/>
            <person name="Howarth C."/>
            <person name="Larson L."/>
            <person name="Lui A."/>
            <person name="MacDonald P.J.P."/>
            <person name="Montmayeur A."/>
            <person name="Murphy C."/>
            <person name="Neiman D."/>
            <person name="Pearson M."/>
            <person name="Priest M."/>
            <person name="Roberts A."/>
            <person name="Saif S."/>
            <person name="Shea T."/>
            <person name="Shenoy N."/>
            <person name="Sisk P."/>
            <person name="Stolte C."/>
            <person name="Sykes S."/>
            <person name="Wortman J."/>
            <person name="Nusbaum C."/>
            <person name="Birren B."/>
        </authorList>
    </citation>
    <scope>NUCLEOTIDE SEQUENCE [LARGE SCALE GENOMIC DNA]</scope>
    <source>
        <strain evidence="5 6">WAL-18680</strain>
    </source>
</reference>
<dbReference type="InterPro" id="IPR036409">
    <property type="entry name" value="Aldolase_II/adducin_N_sf"/>
</dbReference>
<evidence type="ECO:0000313" key="5">
    <source>
        <dbReference type="EMBL" id="EHI59983.1"/>
    </source>
</evidence>
<dbReference type="Proteomes" id="UP000005384">
    <property type="component" value="Unassembled WGS sequence"/>
</dbReference>
<feature type="region of interest" description="Disordered" evidence="3">
    <location>
        <begin position="273"/>
        <end position="304"/>
    </location>
</feature>
<dbReference type="PATRIC" id="fig|742737.3.peg.2071"/>
<dbReference type="HOGENOM" id="CLU_006033_3_1_9"/>
<keyword evidence="2" id="KW-0456">Lyase</keyword>
<gene>
    <name evidence="5" type="ORF">HMPREF9473_02050</name>
</gene>
<proteinExistence type="predicted"/>
<dbReference type="InterPro" id="IPR050197">
    <property type="entry name" value="Aldolase_class_II_sugar_metab"/>
</dbReference>
<dbReference type="SMART" id="SM01007">
    <property type="entry name" value="Aldolase_II"/>
    <property type="match status" value="1"/>
</dbReference>
<keyword evidence="6" id="KW-1185">Reference proteome</keyword>
<dbReference type="PANTHER" id="PTHR22789">
    <property type="entry name" value="FUCULOSE PHOSPHATE ALDOLASE"/>
    <property type="match status" value="1"/>
</dbReference>
<organism evidence="5 6">
    <name type="scientific">Hungatella hathewayi WAL-18680</name>
    <dbReference type="NCBI Taxonomy" id="742737"/>
    <lineage>
        <taxon>Bacteria</taxon>
        <taxon>Bacillati</taxon>
        <taxon>Bacillota</taxon>
        <taxon>Clostridia</taxon>
        <taxon>Lachnospirales</taxon>
        <taxon>Lachnospiraceae</taxon>
        <taxon>Hungatella</taxon>
    </lineage>
</organism>
<keyword evidence="1" id="KW-0479">Metal-binding</keyword>
<evidence type="ECO:0000256" key="2">
    <source>
        <dbReference type="ARBA" id="ARBA00023239"/>
    </source>
</evidence>
<comment type="caution">
    <text evidence="5">The sequence shown here is derived from an EMBL/GenBank/DDBJ whole genome shotgun (WGS) entry which is preliminary data.</text>
</comment>
<protein>
    <recommendedName>
        <fullName evidence="4">Class II aldolase/adducin N-terminal domain-containing protein</fullName>
    </recommendedName>
</protein>
<dbReference type="GO" id="GO:0005829">
    <property type="term" value="C:cytosol"/>
    <property type="evidence" value="ECO:0007669"/>
    <property type="project" value="TreeGrafter"/>
</dbReference>
<evidence type="ECO:0000256" key="3">
    <source>
        <dbReference type="SAM" id="MobiDB-lite"/>
    </source>
</evidence>
<dbReference type="GO" id="GO:0046872">
    <property type="term" value="F:metal ion binding"/>
    <property type="evidence" value="ECO:0007669"/>
    <property type="project" value="UniProtKB-KW"/>
</dbReference>
<dbReference type="InterPro" id="IPR001303">
    <property type="entry name" value="Aldolase_II/adducin_N"/>
</dbReference>
<dbReference type="SUPFAM" id="SSF53639">
    <property type="entry name" value="AraD/HMP-PK domain-like"/>
    <property type="match status" value="1"/>
</dbReference>
<evidence type="ECO:0000259" key="4">
    <source>
        <dbReference type="SMART" id="SM01007"/>
    </source>
</evidence>
<dbReference type="GO" id="GO:0016832">
    <property type="term" value="F:aldehyde-lyase activity"/>
    <property type="evidence" value="ECO:0007669"/>
    <property type="project" value="TreeGrafter"/>
</dbReference>
<feature type="domain" description="Class II aldolase/adducin N-terminal" evidence="4">
    <location>
        <begin position="15"/>
        <end position="191"/>
    </location>
</feature>
<evidence type="ECO:0000256" key="1">
    <source>
        <dbReference type="ARBA" id="ARBA00022723"/>
    </source>
</evidence>
<dbReference type="OrthoDB" id="9794581at2"/>
<accession>G5IEX3</accession>
<name>G5IEX3_9FIRM</name>
<evidence type="ECO:0000313" key="6">
    <source>
        <dbReference type="Proteomes" id="UP000005384"/>
    </source>
</evidence>
<sequence>MIQGVRYLSDFEAKKAMTDVGKRMAEKGYVIASDGSLSVRVGPNAVWITVGDANKGSLSQDMMVKVDLDGNPVMRAKTVELPEEMKLHLKIYRENENIRAVIHGYPPVATGLGIQGIAIEGAGFTKTLRKLGSVPVVPCGDMDAAAQTVGRIGKSGRGVLLQNNGCMTWGETPQDAFGMLEAMEYYGIVLRGMGGGTPGMCGTTVAALQPGMVGQSGTTVQVGVALQPRMAVQSGMAVQPQLSGVTELVKPGSFQPSTSDVIHNMNCGAVGNRETGYQTSGYQNPVSRTPAPSQPPASPAHPAAVVPVTEKPKADVMAEVVRRTMQNYH</sequence>
<feature type="compositionally biased region" description="Polar residues" evidence="3">
    <location>
        <begin position="275"/>
        <end position="287"/>
    </location>
</feature>